<reference evidence="6 7" key="1">
    <citation type="submission" date="2019-06" db="EMBL/GenBank/DDBJ databases">
        <title>Sequencing the genomes of 1000 actinobacteria strains.</title>
        <authorList>
            <person name="Klenk H.-P."/>
        </authorList>
    </citation>
    <scope>NUCLEOTIDE SEQUENCE [LARGE SCALE GENOMIC DNA]</scope>
    <source>
        <strain evidence="6 7">DSM 24683</strain>
    </source>
</reference>
<dbReference type="Gene3D" id="1.10.357.10">
    <property type="entry name" value="Tetracycline Repressor, domain 2"/>
    <property type="match status" value="1"/>
</dbReference>
<dbReference type="Gene3D" id="1.10.10.60">
    <property type="entry name" value="Homeodomain-like"/>
    <property type="match status" value="1"/>
</dbReference>
<dbReference type="EMBL" id="VIVK01000001">
    <property type="protein sequence ID" value="TWD79104.1"/>
    <property type="molecule type" value="Genomic_DNA"/>
</dbReference>
<evidence type="ECO:0000313" key="7">
    <source>
        <dbReference type="Proteomes" id="UP000318380"/>
    </source>
</evidence>
<evidence type="ECO:0000259" key="5">
    <source>
        <dbReference type="PROSITE" id="PS50977"/>
    </source>
</evidence>
<keyword evidence="3" id="KW-0804">Transcription</keyword>
<dbReference type="PANTHER" id="PTHR47506">
    <property type="entry name" value="TRANSCRIPTIONAL REGULATORY PROTEIN"/>
    <property type="match status" value="1"/>
</dbReference>
<gene>
    <name evidence="6" type="ORF">FB561_0158</name>
</gene>
<dbReference type="AlphaFoldDB" id="A0A561BJQ1"/>
<keyword evidence="7" id="KW-1185">Reference proteome</keyword>
<dbReference type="InterPro" id="IPR009057">
    <property type="entry name" value="Homeodomain-like_sf"/>
</dbReference>
<dbReference type="Pfam" id="PF00440">
    <property type="entry name" value="TetR_N"/>
    <property type="match status" value="1"/>
</dbReference>
<evidence type="ECO:0000256" key="4">
    <source>
        <dbReference type="PROSITE-ProRule" id="PRU00335"/>
    </source>
</evidence>
<dbReference type="OrthoDB" id="9805134at2"/>
<keyword evidence="2 4" id="KW-0238">DNA-binding</keyword>
<protein>
    <submittedName>
        <fullName evidence="6">TetR family transcriptional regulator</fullName>
    </submittedName>
</protein>
<dbReference type="PANTHER" id="PTHR47506:SF1">
    <property type="entry name" value="HTH-TYPE TRANSCRIPTIONAL REGULATOR YJDC"/>
    <property type="match status" value="1"/>
</dbReference>
<dbReference type="SUPFAM" id="SSF46689">
    <property type="entry name" value="Homeodomain-like"/>
    <property type="match status" value="1"/>
</dbReference>
<keyword evidence="1" id="KW-0805">Transcription regulation</keyword>
<comment type="caution">
    <text evidence="6">The sequence shown here is derived from an EMBL/GenBank/DDBJ whole genome shotgun (WGS) entry which is preliminary data.</text>
</comment>
<dbReference type="PRINTS" id="PR00455">
    <property type="entry name" value="HTHTETR"/>
</dbReference>
<feature type="domain" description="HTH tetR-type" evidence="5">
    <location>
        <begin position="8"/>
        <end position="68"/>
    </location>
</feature>
<feature type="DNA-binding region" description="H-T-H motif" evidence="4">
    <location>
        <begin position="31"/>
        <end position="50"/>
    </location>
</feature>
<evidence type="ECO:0000256" key="3">
    <source>
        <dbReference type="ARBA" id="ARBA00023163"/>
    </source>
</evidence>
<evidence type="ECO:0000256" key="1">
    <source>
        <dbReference type="ARBA" id="ARBA00023015"/>
    </source>
</evidence>
<dbReference type="SUPFAM" id="SSF48498">
    <property type="entry name" value="Tetracyclin repressor-like, C-terminal domain"/>
    <property type="match status" value="1"/>
</dbReference>
<name>A0A561BJQ1_9ACTN</name>
<dbReference type="RefSeq" id="WP_145801932.1">
    <property type="nucleotide sequence ID" value="NZ_VIVK01000001.1"/>
</dbReference>
<dbReference type="InterPro" id="IPR036271">
    <property type="entry name" value="Tet_transcr_reg_TetR-rel_C_sf"/>
</dbReference>
<dbReference type="Proteomes" id="UP000318380">
    <property type="component" value="Unassembled WGS sequence"/>
</dbReference>
<accession>A0A561BJQ1</accession>
<organism evidence="6 7">
    <name type="scientific">Kribbella amoyensis</name>
    <dbReference type="NCBI Taxonomy" id="996641"/>
    <lineage>
        <taxon>Bacteria</taxon>
        <taxon>Bacillati</taxon>
        <taxon>Actinomycetota</taxon>
        <taxon>Actinomycetes</taxon>
        <taxon>Propionibacteriales</taxon>
        <taxon>Kribbellaceae</taxon>
        <taxon>Kribbella</taxon>
    </lineage>
</organism>
<dbReference type="PROSITE" id="PS50977">
    <property type="entry name" value="HTH_TETR_2"/>
    <property type="match status" value="1"/>
</dbReference>
<dbReference type="InterPro" id="IPR001647">
    <property type="entry name" value="HTH_TetR"/>
</dbReference>
<sequence length="193" mass="20852">MPGGRPRSFDPDTALDRALELFWQQGYEGTSLAELTATMGINKPSLYAVFGNKEQLFAKVLDRYFASPGAFAVDALDEPTIRGVVERLVFGTIELVAGKDTPRGCLTVKSVHACGPDARPVRDDAVRRREIGEAALRRRLEKAPDLPQGTNAATLAQLVHTLTDGIAVQAAAGRTREQLRAVADLALRGLLND</sequence>
<evidence type="ECO:0000256" key="2">
    <source>
        <dbReference type="ARBA" id="ARBA00023125"/>
    </source>
</evidence>
<dbReference type="GO" id="GO:0003677">
    <property type="term" value="F:DNA binding"/>
    <property type="evidence" value="ECO:0007669"/>
    <property type="project" value="UniProtKB-UniRule"/>
</dbReference>
<proteinExistence type="predicted"/>
<evidence type="ECO:0000313" key="6">
    <source>
        <dbReference type="EMBL" id="TWD79104.1"/>
    </source>
</evidence>